<evidence type="ECO:0000313" key="6">
    <source>
        <dbReference type="Proteomes" id="UP000271683"/>
    </source>
</evidence>
<dbReference type="Pfam" id="PF13181">
    <property type="entry name" value="TPR_8"/>
    <property type="match status" value="1"/>
</dbReference>
<sequence length="251" mass="27424">MTDVDARVPQRPQTPQAPAPGEPQRIGSEGLTTPTEIGVARAAALFERVDPASAARHLEPVLAADPESAAGWILMARIRLVLDEVDKALEAANRAVELAPEDARPLAMASRALTLLGRHEEAVTMAYRAVIVEPKNPLWHDRVAWSLLAADRQYADAEQAARTAVGLDPKEAHYYFTHGVTLDALGHTDQARQAFLKSLKLEPENPVAQHRLAVLNGESVRAPEKKKRGWKLFGRKQDAASGPVRPEEFLP</sequence>
<dbReference type="EMBL" id="RJKL01000001">
    <property type="protein sequence ID" value="ROP30554.1"/>
    <property type="molecule type" value="Genomic_DNA"/>
</dbReference>
<dbReference type="RefSeq" id="WP_084556368.1">
    <property type="nucleotide sequence ID" value="NZ_RJKL01000001.1"/>
</dbReference>
<keyword evidence="1" id="KW-0677">Repeat</keyword>
<comment type="caution">
    <text evidence="5">The sequence shown here is derived from an EMBL/GenBank/DDBJ whole genome shotgun (WGS) entry which is preliminary data.</text>
</comment>
<dbReference type="Pfam" id="PF14559">
    <property type="entry name" value="TPR_19"/>
    <property type="match status" value="1"/>
</dbReference>
<dbReference type="AlphaFoldDB" id="A0A3N1GJW2"/>
<proteinExistence type="predicted"/>
<protein>
    <submittedName>
        <fullName evidence="5">Tetratricopeptide repeat protein</fullName>
    </submittedName>
</protein>
<accession>A0A3N1GJW2</accession>
<feature type="region of interest" description="Disordered" evidence="4">
    <location>
        <begin position="1"/>
        <end position="31"/>
    </location>
</feature>
<feature type="repeat" description="TPR" evidence="3">
    <location>
        <begin position="69"/>
        <end position="102"/>
    </location>
</feature>
<dbReference type="Proteomes" id="UP000271683">
    <property type="component" value="Unassembled WGS sequence"/>
</dbReference>
<dbReference type="PANTHER" id="PTHR45586">
    <property type="entry name" value="TPR REPEAT-CONTAINING PROTEIN PA4667"/>
    <property type="match status" value="1"/>
</dbReference>
<feature type="repeat" description="TPR" evidence="3">
    <location>
        <begin position="172"/>
        <end position="205"/>
    </location>
</feature>
<reference evidence="5 6" key="1">
    <citation type="submission" date="2018-11" db="EMBL/GenBank/DDBJ databases">
        <title>Sequencing the genomes of 1000 actinobacteria strains.</title>
        <authorList>
            <person name="Klenk H.-P."/>
        </authorList>
    </citation>
    <scope>NUCLEOTIDE SEQUENCE [LARGE SCALE GENOMIC DNA]</scope>
    <source>
        <strain evidence="5 6">DSM 43634</strain>
    </source>
</reference>
<dbReference type="InterPro" id="IPR051012">
    <property type="entry name" value="CellSynth/LPSAsmb/PSIAsmb"/>
</dbReference>
<keyword evidence="2 3" id="KW-0802">TPR repeat</keyword>
<gene>
    <name evidence="5" type="ORF">EDD30_3411</name>
</gene>
<feature type="region of interest" description="Disordered" evidence="4">
    <location>
        <begin position="226"/>
        <end position="251"/>
    </location>
</feature>
<dbReference type="InterPro" id="IPR011990">
    <property type="entry name" value="TPR-like_helical_dom_sf"/>
</dbReference>
<dbReference type="SMART" id="SM00028">
    <property type="entry name" value="TPR"/>
    <property type="match status" value="3"/>
</dbReference>
<dbReference type="SUPFAM" id="SSF48452">
    <property type="entry name" value="TPR-like"/>
    <property type="match status" value="1"/>
</dbReference>
<dbReference type="PANTHER" id="PTHR45586:SF1">
    <property type="entry name" value="LIPOPOLYSACCHARIDE ASSEMBLY PROTEIN B"/>
    <property type="match status" value="1"/>
</dbReference>
<dbReference type="OrthoDB" id="3285549at2"/>
<dbReference type="PROSITE" id="PS50005">
    <property type="entry name" value="TPR"/>
    <property type="match status" value="2"/>
</dbReference>
<evidence type="ECO:0000256" key="3">
    <source>
        <dbReference type="PROSITE-ProRule" id="PRU00339"/>
    </source>
</evidence>
<evidence type="ECO:0000313" key="5">
    <source>
        <dbReference type="EMBL" id="ROP30554.1"/>
    </source>
</evidence>
<name>A0A3N1GJW2_9ACTN</name>
<organism evidence="5 6">
    <name type="scientific">Couchioplanes caeruleus</name>
    <dbReference type="NCBI Taxonomy" id="56438"/>
    <lineage>
        <taxon>Bacteria</taxon>
        <taxon>Bacillati</taxon>
        <taxon>Actinomycetota</taxon>
        <taxon>Actinomycetes</taxon>
        <taxon>Micromonosporales</taxon>
        <taxon>Micromonosporaceae</taxon>
        <taxon>Couchioplanes</taxon>
    </lineage>
</organism>
<evidence type="ECO:0000256" key="1">
    <source>
        <dbReference type="ARBA" id="ARBA00022737"/>
    </source>
</evidence>
<dbReference type="Gene3D" id="1.25.40.10">
    <property type="entry name" value="Tetratricopeptide repeat domain"/>
    <property type="match status" value="2"/>
</dbReference>
<evidence type="ECO:0000256" key="4">
    <source>
        <dbReference type="SAM" id="MobiDB-lite"/>
    </source>
</evidence>
<evidence type="ECO:0000256" key="2">
    <source>
        <dbReference type="ARBA" id="ARBA00022803"/>
    </source>
</evidence>
<dbReference type="InterPro" id="IPR019734">
    <property type="entry name" value="TPR_rpt"/>
</dbReference>